<dbReference type="InterPro" id="IPR003439">
    <property type="entry name" value="ABC_transporter-like_ATP-bd"/>
</dbReference>
<evidence type="ECO:0000256" key="1">
    <source>
        <dbReference type="ARBA" id="ARBA00004141"/>
    </source>
</evidence>
<dbReference type="SUPFAM" id="SSF52540">
    <property type="entry name" value="P-loop containing nucleoside triphosphate hydrolases"/>
    <property type="match status" value="1"/>
</dbReference>
<evidence type="ECO:0000256" key="6">
    <source>
        <dbReference type="ARBA" id="ARBA00022989"/>
    </source>
</evidence>
<evidence type="ECO:0000256" key="7">
    <source>
        <dbReference type="ARBA" id="ARBA00023136"/>
    </source>
</evidence>
<keyword evidence="3 8" id="KW-0812">Transmembrane</keyword>
<evidence type="ECO:0000256" key="3">
    <source>
        <dbReference type="ARBA" id="ARBA00022692"/>
    </source>
</evidence>
<dbReference type="PROSITE" id="PS50893">
    <property type="entry name" value="ABC_TRANSPORTER_2"/>
    <property type="match status" value="1"/>
</dbReference>
<dbReference type="GO" id="GO:0016020">
    <property type="term" value="C:membrane"/>
    <property type="evidence" value="ECO:0007669"/>
    <property type="project" value="UniProtKB-SubCell"/>
</dbReference>
<name>A0A7C9JDF7_9BACT</name>
<dbReference type="PANTHER" id="PTHR42788:SF13">
    <property type="entry name" value="ALIPHATIC SULFONATES IMPORT ATP-BINDING PROTEIN SSUB"/>
    <property type="match status" value="1"/>
</dbReference>
<keyword evidence="6 8" id="KW-1133">Transmembrane helix</keyword>
<gene>
    <name evidence="10" type="ORF">D1639_04155</name>
</gene>
<keyword evidence="7 8" id="KW-0472">Membrane</keyword>
<dbReference type="Gene3D" id="3.40.50.300">
    <property type="entry name" value="P-loop containing nucleotide triphosphate hydrolases"/>
    <property type="match status" value="1"/>
</dbReference>
<dbReference type="InterPro" id="IPR050166">
    <property type="entry name" value="ABC_transporter_ATP-bind"/>
</dbReference>
<evidence type="ECO:0000256" key="5">
    <source>
        <dbReference type="ARBA" id="ARBA00022840"/>
    </source>
</evidence>
<dbReference type="GO" id="GO:0005524">
    <property type="term" value="F:ATP binding"/>
    <property type="evidence" value="ECO:0007669"/>
    <property type="project" value="UniProtKB-KW"/>
</dbReference>
<dbReference type="AlphaFoldDB" id="A0A7C9JDF7"/>
<accession>A0A7C9JDF7</accession>
<proteinExistence type="predicted"/>
<evidence type="ECO:0000256" key="8">
    <source>
        <dbReference type="SAM" id="Phobius"/>
    </source>
</evidence>
<comment type="caution">
    <text evidence="10">The sequence shown here is derived from an EMBL/GenBank/DDBJ whole genome shotgun (WGS) entry which is preliminary data.</text>
</comment>
<dbReference type="SMART" id="SM00382">
    <property type="entry name" value="AAA"/>
    <property type="match status" value="1"/>
</dbReference>
<evidence type="ECO:0000256" key="2">
    <source>
        <dbReference type="ARBA" id="ARBA00022448"/>
    </source>
</evidence>
<keyword evidence="2" id="KW-0813">Transport</keyword>
<dbReference type="GO" id="GO:0016887">
    <property type="term" value="F:ATP hydrolysis activity"/>
    <property type="evidence" value="ECO:0007669"/>
    <property type="project" value="InterPro"/>
</dbReference>
<dbReference type="InterPro" id="IPR035906">
    <property type="entry name" value="MetI-like_sf"/>
</dbReference>
<feature type="transmembrane region" description="Helical" evidence="8">
    <location>
        <begin position="114"/>
        <end position="140"/>
    </location>
</feature>
<dbReference type="InterPro" id="IPR027417">
    <property type="entry name" value="P-loop_NTPase"/>
</dbReference>
<feature type="domain" description="ABC transporter" evidence="9">
    <location>
        <begin position="279"/>
        <end position="478"/>
    </location>
</feature>
<dbReference type="InterPro" id="IPR003593">
    <property type="entry name" value="AAA+_ATPase"/>
</dbReference>
<keyword evidence="4" id="KW-0547">Nucleotide-binding</keyword>
<comment type="subcellular location">
    <subcellularLocation>
        <location evidence="1">Membrane</location>
        <topology evidence="1">Multi-pass membrane protein</topology>
    </subcellularLocation>
</comment>
<dbReference type="Pfam" id="PF00005">
    <property type="entry name" value="ABC_tran"/>
    <property type="match status" value="1"/>
</dbReference>
<protein>
    <submittedName>
        <fullName evidence="10">ATP-binding cassette domain-containing protein</fullName>
    </submittedName>
</protein>
<feature type="transmembrane region" description="Helical" evidence="8">
    <location>
        <begin position="74"/>
        <end position="93"/>
    </location>
</feature>
<reference evidence="10" key="1">
    <citation type="submission" date="2018-08" db="EMBL/GenBank/DDBJ databases">
        <title>Murine metabolic-syndrome-specific gut microbial biobank.</title>
        <authorList>
            <person name="Liu C."/>
        </authorList>
    </citation>
    <scope>NUCLEOTIDE SEQUENCE [LARGE SCALE GENOMIC DNA]</scope>
    <source>
        <strain evidence="10">Z82</strain>
    </source>
</reference>
<keyword evidence="5 10" id="KW-0067">ATP-binding</keyword>
<dbReference type="Gene3D" id="1.10.3720.10">
    <property type="entry name" value="MetI-like"/>
    <property type="match status" value="1"/>
</dbReference>
<evidence type="ECO:0000313" key="10">
    <source>
        <dbReference type="EMBL" id="NBI34236.1"/>
    </source>
</evidence>
<dbReference type="SUPFAM" id="SSF161098">
    <property type="entry name" value="MetI-like"/>
    <property type="match status" value="1"/>
</dbReference>
<evidence type="ECO:0000256" key="4">
    <source>
        <dbReference type="ARBA" id="ARBA00022741"/>
    </source>
</evidence>
<dbReference type="PANTHER" id="PTHR42788">
    <property type="entry name" value="TAURINE IMPORT ATP-BINDING PROTEIN-RELATED"/>
    <property type="match status" value="1"/>
</dbReference>
<evidence type="ECO:0000259" key="9">
    <source>
        <dbReference type="PROSITE" id="PS50893"/>
    </source>
</evidence>
<sequence>MRRATHKDDQRAGEGSKTAFALSALAWVALWAAAAAVVGNSLLLAGPGEVLRAFAETAPAGDFWRAVGRTSVRILSTMAASAAAGTVLGLASARFRLLGTFLAPPLQVMKSAPVGCVVVVVLVMSGSAGALAAIVAFVALPPFYVAALDGCAARPLLAEQVLRRAGAGRLRVFLSCTWPAMLPFFRAAAKTAVGLSWKAGITAELLCVPLGSVGAAVYASKLTLDMPSLLMWTVVVMALGWASEKALLWLLGLTGASPRWAVRLARRRVAAGGQPPASLEVDRATFGYGDAPVLGDVRLTVGPGERLCLMAPTGAGKTTLVSLLAGMGRPQSGNVSAPALLGVVAQRDTLVETLTSFENVQLVCGESVPPKRLAEELSCLLPGGALHRPACELSGGTRRLVQIARAVYGPGCALVMDEPFAGLDEQANERACAFILAHQGGRALLVTTHHVADAERLDASVATLDGVSTRSCAGRVTLCG</sequence>
<dbReference type="EMBL" id="QWKH01000019">
    <property type="protein sequence ID" value="NBI34236.1"/>
    <property type="molecule type" value="Genomic_DNA"/>
</dbReference>
<organism evidence="10">
    <name type="scientific">Muribaculaceae bacterium Z82</name>
    <dbReference type="NCBI Taxonomy" id="2304548"/>
    <lineage>
        <taxon>Bacteria</taxon>
        <taxon>Pseudomonadati</taxon>
        <taxon>Bacteroidota</taxon>
        <taxon>Bacteroidia</taxon>
        <taxon>Bacteroidales</taxon>
        <taxon>Muribaculaceae</taxon>
    </lineage>
</organism>